<protein>
    <recommendedName>
        <fullName evidence="2">DUF4350 domain-containing protein</fullName>
    </recommendedName>
</protein>
<reference evidence="3 4" key="1">
    <citation type="submission" date="2018-12" db="EMBL/GenBank/DDBJ databases">
        <title>Marinifilum JC070 sp. nov., a marine bacterium isolated from Yongle Blue Hole in the South China Sea.</title>
        <authorList>
            <person name="Fu T."/>
        </authorList>
    </citation>
    <scope>NUCLEOTIDE SEQUENCE [LARGE SCALE GENOMIC DNA]</scope>
    <source>
        <strain evidence="3 4">JC070</strain>
    </source>
</reference>
<dbReference type="EMBL" id="RZNH01000005">
    <property type="protein sequence ID" value="NOU59164.1"/>
    <property type="molecule type" value="Genomic_DNA"/>
</dbReference>
<feature type="transmembrane region" description="Helical" evidence="1">
    <location>
        <begin position="12"/>
        <end position="30"/>
    </location>
</feature>
<keyword evidence="1" id="KW-0472">Membrane</keyword>
<comment type="caution">
    <text evidence="3">The sequence shown here is derived from an EMBL/GenBank/DDBJ whole genome shotgun (WGS) entry which is preliminary data.</text>
</comment>
<evidence type="ECO:0000313" key="4">
    <source>
        <dbReference type="Proteomes" id="UP000732105"/>
    </source>
</evidence>
<evidence type="ECO:0000313" key="3">
    <source>
        <dbReference type="EMBL" id="NOU59164.1"/>
    </source>
</evidence>
<sequence>MKYNIPKSTYPFIAILILLFLVELFAPRPIDWTQNFNADDKRPFGSYLIMDLMKEELFPNKEIEVQSVPVFNYPREELILPPKNYIYITNSLDMKDWDVDRLIKLAEEGNQIFIAASSISFALADTLGISITPTVLFENLKKTKRIQSFENRKIAYKKTYKFEKAFDMISIDQFHKDSIVVLGRDQEKNIQFVKKKFGKGNVFFSCQPLAFTNYNVLADNNADYIAGAFSYLPNNAVVWDEYYKPTRLLRTSSPIRYLLTHPPLKLGIYLLLICLIFLLIFQGKRQERIVPVVKPLRNTSLDFIQTLGTLYYTRKNHKDIAVKKFKYFKEYIRSRYHIDFKRNNIKELSSRSGLPEKTLLMLLEQSSSIESLTHLTQEGLEDFHSKIEYIYKNCN</sequence>
<organism evidence="3 4">
    <name type="scientific">Marinifilum caeruleilacunae</name>
    <dbReference type="NCBI Taxonomy" id="2499076"/>
    <lineage>
        <taxon>Bacteria</taxon>
        <taxon>Pseudomonadati</taxon>
        <taxon>Bacteroidota</taxon>
        <taxon>Bacteroidia</taxon>
        <taxon>Marinilabiliales</taxon>
        <taxon>Marinifilaceae</taxon>
    </lineage>
</organism>
<keyword evidence="1" id="KW-0812">Transmembrane</keyword>
<dbReference type="Pfam" id="PF14258">
    <property type="entry name" value="DUF4350"/>
    <property type="match status" value="1"/>
</dbReference>
<proteinExistence type="predicted"/>
<keyword evidence="4" id="KW-1185">Reference proteome</keyword>
<dbReference type="RefSeq" id="WP_171594438.1">
    <property type="nucleotide sequence ID" value="NZ_RZNH01000005.1"/>
</dbReference>
<dbReference type="Proteomes" id="UP000732105">
    <property type="component" value="Unassembled WGS sequence"/>
</dbReference>
<accession>A0ABX1WTA7</accession>
<name>A0ABX1WTA7_9BACT</name>
<keyword evidence="1" id="KW-1133">Transmembrane helix</keyword>
<evidence type="ECO:0000256" key="1">
    <source>
        <dbReference type="SAM" id="Phobius"/>
    </source>
</evidence>
<feature type="transmembrane region" description="Helical" evidence="1">
    <location>
        <begin position="266"/>
        <end position="283"/>
    </location>
</feature>
<gene>
    <name evidence="3" type="ORF">ELS83_04980</name>
</gene>
<feature type="domain" description="DUF4350" evidence="2">
    <location>
        <begin position="39"/>
        <end position="226"/>
    </location>
</feature>
<dbReference type="InterPro" id="IPR025646">
    <property type="entry name" value="DUF4350"/>
</dbReference>
<evidence type="ECO:0000259" key="2">
    <source>
        <dbReference type="Pfam" id="PF14258"/>
    </source>
</evidence>